<dbReference type="EMBL" id="ADBF01000012">
    <property type="protein sequence ID" value="EFE50734.1"/>
    <property type="molecule type" value="Genomic_DNA"/>
</dbReference>
<organism evidence="2 3">
    <name type="scientific">Neisseria elongata subsp. glycolytica ATCC 29315</name>
    <dbReference type="NCBI Taxonomy" id="546263"/>
    <lineage>
        <taxon>Bacteria</taxon>
        <taxon>Pseudomonadati</taxon>
        <taxon>Pseudomonadota</taxon>
        <taxon>Betaproteobacteria</taxon>
        <taxon>Neisseriales</taxon>
        <taxon>Neisseriaceae</taxon>
        <taxon>Neisseria</taxon>
    </lineage>
</organism>
<gene>
    <name evidence="2" type="ORF">NEIELOOT_00440</name>
</gene>
<feature type="region of interest" description="Disordered" evidence="1">
    <location>
        <begin position="1"/>
        <end position="21"/>
    </location>
</feature>
<evidence type="ECO:0000313" key="2">
    <source>
        <dbReference type="EMBL" id="EFE50734.1"/>
    </source>
</evidence>
<name>D4DN16_NEIEG</name>
<proteinExistence type="predicted"/>
<reference evidence="2 3" key="1">
    <citation type="submission" date="2010-02" db="EMBL/GenBank/DDBJ databases">
        <authorList>
            <person name="Weinstock G."/>
            <person name="Sodergren E."/>
            <person name="Clifton S."/>
            <person name="Fulton L."/>
            <person name="Fulton B."/>
            <person name="Courtney L."/>
            <person name="Fronick C."/>
            <person name="Harrison M."/>
            <person name="Strong C."/>
            <person name="Farmer C."/>
            <person name="Delahaunty K."/>
            <person name="Markovic C."/>
            <person name="Hall O."/>
            <person name="Minx P."/>
            <person name="Tomlinson C."/>
            <person name="Mitreva M."/>
            <person name="Nelson J."/>
            <person name="Hou S."/>
            <person name="Wollam A."/>
            <person name="Pepin K.H."/>
            <person name="Johnson M."/>
            <person name="Bhonagiri V."/>
            <person name="Zhang X."/>
            <person name="Suruliraj S."/>
            <person name="Warren W."/>
            <person name="Chinwalla A."/>
            <person name="Mardis E.R."/>
            <person name="Wilson R.K."/>
        </authorList>
    </citation>
    <scope>NUCLEOTIDE SEQUENCE [LARGE SCALE GENOMIC DNA]</scope>
    <source>
        <strain evidence="2 3">ATCC 29315</strain>
    </source>
</reference>
<sequence>MMFSSRRMPRPAPCRQRHNNRFTPSLFSDGLTINEISEI</sequence>
<dbReference type="Proteomes" id="UP000005536">
    <property type="component" value="Unassembled WGS sequence"/>
</dbReference>
<evidence type="ECO:0000313" key="3">
    <source>
        <dbReference type="Proteomes" id="UP000005536"/>
    </source>
</evidence>
<evidence type="ECO:0000256" key="1">
    <source>
        <dbReference type="SAM" id="MobiDB-lite"/>
    </source>
</evidence>
<protein>
    <submittedName>
        <fullName evidence="2">Uncharacterized protein</fullName>
    </submittedName>
</protein>
<comment type="caution">
    <text evidence="2">The sequence shown here is derived from an EMBL/GenBank/DDBJ whole genome shotgun (WGS) entry which is preliminary data.</text>
</comment>
<dbReference type="AlphaFoldDB" id="D4DN16"/>
<accession>D4DN16</accession>